<dbReference type="GO" id="GO:0016787">
    <property type="term" value="F:hydrolase activity"/>
    <property type="evidence" value="ECO:0007669"/>
    <property type="project" value="UniProtKB-KW"/>
</dbReference>
<dbReference type="Gene3D" id="3.40.50.1820">
    <property type="entry name" value="alpha/beta hydrolase"/>
    <property type="match status" value="1"/>
</dbReference>
<keyword evidence="2" id="KW-0378">Hydrolase</keyword>
<protein>
    <submittedName>
        <fullName evidence="2">Alpha/beta fold hydrolase</fullName>
    </submittedName>
</protein>
<dbReference type="InterPro" id="IPR000073">
    <property type="entry name" value="AB_hydrolase_1"/>
</dbReference>
<name>A0A6I3KTU5_9NOCA</name>
<dbReference type="GO" id="GO:0016020">
    <property type="term" value="C:membrane"/>
    <property type="evidence" value="ECO:0007669"/>
    <property type="project" value="TreeGrafter"/>
</dbReference>
<reference evidence="2 3" key="1">
    <citation type="submission" date="2019-11" db="EMBL/GenBank/DDBJ databases">
        <title>Nocardia sp. nov. CT2-14 isolated from soil.</title>
        <authorList>
            <person name="Kanchanasin P."/>
            <person name="Tanasupawat S."/>
            <person name="Yuki M."/>
            <person name="Kudo T."/>
        </authorList>
    </citation>
    <scope>NUCLEOTIDE SEQUENCE [LARGE SCALE GENOMIC DNA]</scope>
    <source>
        <strain evidence="2 3">CT2-14</strain>
    </source>
</reference>
<sequence>MDTAFEAMKREAVTDAGVLRYHEAGDGPPLLMLHGSGIGVSGWRNYRGSLAAFAKHYHCYVLEFPGFGISDPVAGNPVGTAMDSVVRFMDALGIESAAVIGNSLGGVVGLNLAIHHPSRVDKLVCLGGVGPNLFTQPLSEGSQILQDFTEQPTRENLIRWLRCMSYSPELVTEELIEERWQTALDPDALESIKSMYGKEAFAERLRVLTDTDRPPYWAMMHKVVCPTLLAWGREDRQTPLDMALLPMRSIPHAELHVFPNCGHWIMLEAKDAFERVTLEFLQR</sequence>
<dbReference type="AlphaFoldDB" id="A0A6I3KTU5"/>
<dbReference type="SUPFAM" id="SSF53474">
    <property type="entry name" value="alpha/beta-Hydrolases"/>
    <property type="match status" value="1"/>
</dbReference>
<feature type="domain" description="AB hydrolase-1" evidence="1">
    <location>
        <begin position="28"/>
        <end position="269"/>
    </location>
</feature>
<dbReference type="InterPro" id="IPR029058">
    <property type="entry name" value="AB_hydrolase_fold"/>
</dbReference>
<evidence type="ECO:0000313" key="2">
    <source>
        <dbReference type="EMBL" id="MTE11504.1"/>
    </source>
</evidence>
<keyword evidence="3" id="KW-1185">Reference proteome</keyword>
<dbReference type="PRINTS" id="PR00111">
    <property type="entry name" value="ABHYDROLASE"/>
</dbReference>
<proteinExistence type="predicted"/>
<dbReference type="InterPro" id="IPR050266">
    <property type="entry name" value="AB_hydrolase_sf"/>
</dbReference>
<accession>A0A6I3KTU5</accession>
<dbReference type="EMBL" id="WMBB01000001">
    <property type="protein sequence ID" value="MTE11504.1"/>
    <property type="molecule type" value="Genomic_DNA"/>
</dbReference>
<evidence type="ECO:0000259" key="1">
    <source>
        <dbReference type="Pfam" id="PF00561"/>
    </source>
</evidence>
<dbReference type="RefSeq" id="WP_154786010.1">
    <property type="nucleotide sequence ID" value="NZ_WMBB01000001.1"/>
</dbReference>
<gene>
    <name evidence="2" type="ORF">GLP40_01690</name>
</gene>
<dbReference type="PANTHER" id="PTHR43798">
    <property type="entry name" value="MONOACYLGLYCEROL LIPASE"/>
    <property type="match status" value="1"/>
</dbReference>
<evidence type="ECO:0000313" key="3">
    <source>
        <dbReference type="Proteomes" id="UP000432464"/>
    </source>
</evidence>
<dbReference type="Pfam" id="PF00561">
    <property type="entry name" value="Abhydrolase_1"/>
    <property type="match status" value="1"/>
</dbReference>
<organism evidence="2 3">
    <name type="scientific">Nocardia aurantiaca</name>
    <dbReference type="NCBI Taxonomy" id="2675850"/>
    <lineage>
        <taxon>Bacteria</taxon>
        <taxon>Bacillati</taxon>
        <taxon>Actinomycetota</taxon>
        <taxon>Actinomycetes</taxon>
        <taxon>Mycobacteriales</taxon>
        <taxon>Nocardiaceae</taxon>
        <taxon>Nocardia</taxon>
    </lineage>
</organism>
<dbReference type="Proteomes" id="UP000432464">
    <property type="component" value="Unassembled WGS sequence"/>
</dbReference>
<dbReference type="PANTHER" id="PTHR43798:SF33">
    <property type="entry name" value="HYDROLASE, PUTATIVE (AFU_ORTHOLOGUE AFUA_2G14860)-RELATED"/>
    <property type="match status" value="1"/>
</dbReference>
<comment type="caution">
    <text evidence="2">The sequence shown here is derived from an EMBL/GenBank/DDBJ whole genome shotgun (WGS) entry which is preliminary data.</text>
</comment>